<proteinExistence type="inferred from homology"/>
<dbReference type="NCBIfam" id="TIGR03534">
    <property type="entry name" value="RF_mod_PrmC"/>
    <property type="match status" value="1"/>
</dbReference>
<dbReference type="Pfam" id="PF17827">
    <property type="entry name" value="PrmC_N"/>
    <property type="match status" value="1"/>
</dbReference>
<dbReference type="EC" id="2.1.1.297" evidence="5"/>
<keyword evidence="1 5" id="KW-0489">Methyltransferase</keyword>
<dbReference type="Pfam" id="PF05175">
    <property type="entry name" value="MTS"/>
    <property type="match status" value="1"/>
</dbReference>
<organism evidence="8 9">
    <name type="scientific">Mesoplasma florum</name>
    <name type="common">Acholeplasma florum</name>
    <dbReference type="NCBI Taxonomy" id="2151"/>
    <lineage>
        <taxon>Bacteria</taxon>
        <taxon>Bacillati</taxon>
        <taxon>Mycoplasmatota</taxon>
        <taxon>Mollicutes</taxon>
        <taxon>Entomoplasmatales</taxon>
        <taxon>Entomoplasmataceae</taxon>
        <taxon>Mesoplasma</taxon>
    </lineage>
</organism>
<dbReference type="InterPro" id="IPR029063">
    <property type="entry name" value="SAM-dependent_MTases_sf"/>
</dbReference>
<dbReference type="GO" id="GO:0102559">
    <property type="term" value="F:peptide chain release factor N(5)-glutamine methyltransferase activity"/>
    <property type="evidence" value="ECO:0007669"/>
    <property type="project" value="UniProtKB-EC"/>
</dbReference>
<gene>
    <name evidence="5 8" type="primary">prmC</name>
    <name evidence="8" type="ORF">CG003_03445</name>
</gene>
<dbReference type="Gene3D" id="1.10.8.10">
    <property type="entry name" value="DNA helicase RuvA subunit, C-terminal domain"/>
    <property type="match status" value="1"/>
</dbReference>
<dbReference type="InterPro" id="IPR004556">
    <property type="entry name" value="HemK-like"/>
</dbReference>
<evidence type="ECO:0000256" key="5">
    <source>
        <dbReference type="HAMAP-Rule" id="MF_02126"/>
    </source>
</evidence>
<dbReference type="SUPFAM" id="SSF53335">
    <property type="entry name" value="S-adenosyl-L-methionine-dependent methyltransferases"/>
    <property type="match status" value="1"/>
</dbReference>
<dbReference type="AlphaFoldDB" id="A0A2R3P877"/>
<dbReference type="GO" id="GO:0003676">
    <property type="term" value="F:nucleic acid binding"/>
    <property type="evidence" value="ECO:0007669"/>
    <property type="project" value="InterPro"/>
</dbReference>
<comment type="caution">
    <text evidence="5">Lacks conserved residue(s) required for the propagation of feature annotation.</text>
</comment>
<feature type="binding site" evidence="5">
    <location>
        <position position="158"/>
    </location>
    <ligand>
        <name>S-adenosyl-L-methionine</name>
        <dbReference type="ChEBI" id="CHEBI:59789"/>
    </ligand>
</feature>
<evidence type="ECO:0000259" key="7">
    <source>
        <dbReference type="Pfam" id="PF17827"/>
    </source>
</evidence>
<evidence type="ECO:0000256" key="3">
    <source>
        <dbReference type="ARBA" id="ARBA00022691"/>
    </source>
</evidence>
<keyword evidence="3 5" id="KW-0949">S-adenosyl-L-methionine</keyword>
<feature type="binding site" evidence="5">
    <location>
        <begin position="204"/>
        <end position="207"/>
    </location>
    <ligand>
        <name>substrate</name>
    </ligand>
</feature>
<dbReference type="PROSITE" id="PS00092">
    <property type="entry name" value="N6_MTASE"/>
    <property type="match status" value="1"/>
</dbReference>
<dbReference type="InterPro" id="IPR019874">
    <property type="entry name" value="RF_methyltr_PrmC"/>
</dbReference>
<comment type="similarity">
    <text evidence="5">Belongs to the protein N5-glutamine methyltransferase family. PrmC subfamily.</text>
</comment>
<evidence type="ECO:0000256" key="4">
    <source>
        <dbReference type="ARBA" id="ARBA00048391"/>
    </source>
</evidence>
<evidence type="ECO:0000259" key="6">
    <source>
        <dbReference type="Pfam" id="PF05175"/>
    </source>
</evidence>
<reference evidence="8 9" key="1">
    <citation type="submission" date="2017-07" db="EMBL/GenBank/DDBJ databases">
        <title>Comparative genomic analysis of Mesoplasma florum.</title>
        <authorList>
            <person name="Baby V."/>
            <person name="Lachance J.-C."/>
            <person name="Gagnon J."/>
            <person name="Lucier J.-F."/>
            <person name="Matteau D."/>
            <person name="Knight T.F."/>
            <person name="Rodrigue S."/>
        </authorList>
    </citation>
    <scope>NUCLEOTIDE SEQUENCE [LARGE SCALE GENOMIC DNA]</scope>
    <source>
        <strain evidence="8 9">CnuA-2</strain>
    </source>
</reference>
<dbReference type="GO" id="GO:0032259">
    <property type="term" value="P:methylation"/>
    <property type="evidence" value="ECO:0007669"/>
    <property type="project" value="UniProtKB-KW"/>
</dbReference>
<name>A0A2R3P877_MESFO</name>
<dbReference type="EMBL" id="CP022513">
    <property type="protein sequence ID" value="AVN64688.1"/>
    <property type="molecule type" value="Genomic_DNA"/>
</dbReference>
<evidence type="ECO:0000313" key="9">
    <source>
        <dbReference type="Proteomes" id="UP000239216"/>
    </source>
</evidence>
<dbReference type="CDD" id="cd02440">
    <property type="entry name" value="AdoMet_MTases"/>
    <property type="match status" value="1"/>
</dbReference>
<keyword evidence="2 5" id="KW-0808">Transferase</keyword>
<feature type="domain" description="Methyltransferase small" evidence="6">
    <location>
        <begin position="125"/>
        <end position="211"/>
    </location>
</feature>
<dbReference type="InterPro" id="IPR002052">
    <property type="entry name" value="DNA_methylase_N6_adenine_CS"/>
</dbReference>
<comment type="catalytic activity">
    <reaction evidence="4 5">
        <text>L-glutaminyl-[peptide chain release factor] + S-adenosyl-L-methionine = N(5)-methyl-L-glutaminyl-[peptide chain release factor] + S-adenosyl-L-homocysteine + H(+)</text>
        <dbReference type="Rhea" id="RHEA:42896"/>
        <dbReference type="Rhea" id="RHEA-COMP:10271"/>
        <dbReference type="Rhea" id="RHEA-COMP:10272"/>
        <dbReference type="ChEBI" id="CHEBI:15378"/>
        <dbReference type="ChEBI" id="CHEBI:30011"/>
        <dbReference type="ChEBI" id="CHEBI:57856"/>
        <dbReference type="ChEBI" id="CHEBI:59789"/>
        <dbReference type="ChEBI" id="CHEBI:61891"/>
        <dbReference type="EC" id="2.1.1.297"/>
    </reaction>
</comment>
<feature type="binding site" evidence="5">
    <location>
        <position position="204"/>
    </location>
    <ligand>
        <name>S-adenosyl-L-methionine</name>
        <dbReference type="ChEBI" id="CHEBI:59789"/>
    </ligand>
</feature>
<dbReference type="Gene3D" id="3.40.50.150">
    <property type="entry name" value="Vaccinia Virus protein VP39"/>
    <property type="match status" value="1"/>
</dbReference>
<dbReference type="InterPro" id="IPR050320">
    <property type="entry name" value="N5-glutamine_MTase"/>
</dbReference>
<accession>A0A2R3P877</accession>
<protein>
    <recommendedName>
        <fullName evidence="5">Release factor glutamine methyltransferase</fullName>
        <shortName evidence="5">RF MTase</shortName>
        <ecNumber evidence="5">2.1.1.297</ecNumber>
    </recommendedName>
    <alternativeName>
        <fullName evidence="5">N5-glutamine methyltransferase PrmC</fullName>
    </alternativeName>
    <alternativeName>
        <fullName evidence="5">Protein-(glutamine-N5) MTase PrmC</fullName>
    </alternativeName>
    <alternativeName>
        <fullName evidence="5">Protein-glutamine N-methyltransferase PrmC</fullName>
    </alternativeName>
</protein>
<dbReference type="HAMAP" id="MF_02126">
    <property type="entry name" value="RF_methyltr_PrmC"/>
    <property type="match status" value="1"/>
</dbReference>
<sequence>MMNSVRKLKRNYKIMNNVNIKIALDFLLENNKIGKSDAIEIISFITKIEYSEVLFSQEKVLNKNQFKKIIKISKKLAKGKPLAYILGYKIFRNHKILVNKNTLIPRMETELIVDYVNEFINSQNEKISVLDLCCGSGCIGISIAIENKERIEKVTFSDISKKALNITSKNIENNNLVNCTKVVKSDFLNSIIKQQNKFNILVCNPPYIDLNDIDVDKMTKKYEPKLALFAKDNGLFFYKEAIKNIDKFMDITKNILIVFEIGWKQEKELDVFLKQELGLKYKWKFEKDYFNNLRYLILTK</sequence>
<dbReference type="Proteomes" id="UP000239216">
    <property type="component" value="Chromosome"/>
</dbReference>
<comment type="function">
    <text evidence="5">Methylates the class 1 translation termination release factors RF1/PrfA and RF2/PrfB on the glutamine residue of the universally conserved GGQ motif.</text>
</comment>
<evidence type="ECO:0000256" key="1">
    <source>
        <dbReference type="ARBA" id="ARBA00022603"/>
    </source>
</evidence>
<dbReference type="InterPro" id="IPR040758">
    <property type="entry name" value="PrmC_N"/>
</dbReference>
<dbReference type="InterPro" id="IPR007848">
    <property type="entry name" value="Small_mtfrase_dom"/>
</dbReference>
<evidence type="ECO:0000313" key="8">
    <source>
        <dbReference type="EMBL" id="AVN64688.1"/>
    </source>
</evidence>
<dbReference type="NCBIfam" id="TIGR00536">
    <property type="entry name" value="hemK_fam"/>
    <property type="match status" value="1"/>
</dbReference>
<evidence type="ECO:0000256" key="2">
    <source>
        <dbReference type="ARBA" id="ARBA00022679"/>
    </source>
</evidence>
<feature type="domain" description="Release factor glutamine methyltransferase N-terminal" evidence="7">
    <location>
        <begin position="35"/>
        <end position="87"/>
    </location>
</feature>
<dbReference type="PANTHER" id="PTHR18895">
    <property type="entry name" value="HEMK METHYLTRANSFERASE"/>
    <property type="match status" value="1"/>
</dbReference>
<dbReference type="PANTHER" id="PTHR18895:SF74">
    <property type="entry name" value="MTRF1L RELEASE FACTOR GLUTAMINE METHYLTRANSFERASE"/>
    <property type="match status" value="1"/>
</dbReference>